<dbReference type="NCBIfam" id="TIGR02937">
    <property type="entry name" value="sigma70-ECF"/>
    <property type="match status" value="1"/>
</dbReference>
<dbReference type="EMBL" id="JADEYP010000003">
    <property type="protein sequence ID" value="MCA5003995.1"/>
    <property type="molecule type" value="Genomic_DNA"/>
</dbReference>
<sequence length="195" mass="23061">MNLKDGEKLFLLLKSGDEQAFKQLYTVYSPILYNNLIKLTKDKEAAQDLLHDIFISLWDKRESIEIHTSFKTYLLITAKHMVFNLMRRKIVSEKAEKYLKHANSEYYQHIEEAIIHKETSELMDKAVDSLSTKRKEIYKLCKEENKSYAEISSILNISTSTINDHMVKANKQIKEYLTQYNNLYLILIYVFFNES</sequence>
<dbReference type="InterPro" id="IPR014284">
    <property type="entry name" value="RNA_pol_sigma-70_dom"/>
</dbReference>
<dbReference type="RefSeq" id="WP_225551331.1">
    <property type="nucleotide sequence ID" value="NZ_JADEYP010000003.1"/>
</dbReference>
<proteinExistence type="inferred from homology"/>
<dbReference type="InterPro" id="IPR013325">
    <property type="entry name" value="RNA_pol_sigma_r2"/>
</dbReference>
<keyword evidence="3" id="KW-0731">Sigma factor</keyword>
<dbReference type="Pfam" id="PF04542">
    <property type="entry name" value="Sigma70_r2"/>
    <property type="match status" value="1"/>
</dbReference>
<evidence type="ECO:0000259" key="5">
    <source>
        <dbReference type="Pfam" id="PF04542"/>
    </source>
</evidence>
<dbReference type="PANTHER" id="PTHR43133:SF46">
    <property type="entry name" value="RNA POLYMERASE SIGMA-70 FACTOR ECF SUBFAMILY"/>
    <property type="match status" value="1"/>
</dbReference>
<keyword evidence="4" id="KW-0804">Transcription</keyword>
<comment type="similarity">
    <text evidence="1">Belongs to the sigma-70 factor family. ECF subfamily.</text>
</comment>
<dbReference type="Gene3D" id="1.10.10.10">
    <property type="entry name" value="Winged helix-like DNA-binding domain superfamily/Winged helix DNA-binding domain"/>
    <property type="match status" value="1"/>
</dbReference>
<feature type="domain" description="RNA polymerase sigma factor 70 region 4 type 2" evidence="6">
    <location>
        <begin position="121"/>
        <end position="169"/>
    </location>
</feature>
<dbReference type="InterPro" id="IPR013324">
    <property type="entry name" value="RNA_pol_sigma_r3/r4-like"/>
</dbReference>
<dbReference type="Pfam" id="PF08281">
    <property type="entry name" value="Sigma70_r4_2"/>
    <property type="match status" value="1"/>
</dbReference>
<gene>
    <name evidence="7" type="ORF">IPZ78_02375</name>
</gene>
<dbReference type="SUPFAM" id="SSF88946">
    <property type="entry name" value="Sigma2 domain of RNA polymerase sigma factors"/>
    <property type="match status" value="1"/>
</dbReference>
<feature type="domain" description="RNA polymerase sigma-70 region 2" evidence="5">
    <location>
        <begin position="24"/>
        <end position="89"/>
    </location>
</feature>
<comment type="caution">
    <text evidence="7">The sequence shown here is derived from an EMBL/GenBank/DDBJ whole genome shotgun (WGS) entry which is preliminary data.</text>
</comment>
<dbReference type="PANTHER" id="PTHR43133">
    <property type="entry name" value="RNA POLYMERASE ECF-TYPE SIGMA FACTO"/>
    <property type="match status" value="1"/>
</dbReference>
<dbReference type="SUPFAM" id="SSF88659">
    <property type="entry name" value="Sigma3 and sigma4 domains of RNA polymerase sigma factors"/>
    <property type="match status" value="1"/>
</dbReference>
<accession>A0ABS7Z1F8</accession>
<evidence type="ECO:0000313" key="8">
    <source>
        <dbReference type="Proteomes" id="UP001165302"/>
    </source>
</evidence>
<dbReference type="InterPro" id="IPR007627">
    <property type="entry name" value="RNA_pol_sigma70_r2"/>
</dbReference>
<evidence type="ECO:0000256" key="2">
    <source>
        <dbReference type="ARBA" id="ARBA00023015"/>
    </source>
</evidence>
<dbReference type="InterPro" id="IPR036388">
    <property type="entry name" value="WH-like_DNA-bd_sf"/>
</dbReference>
<evidence type="ECO:0000259" key="6">
    <source>
        <dbReference type="Pfam" id="PF08281"/>
    </source>
</evidence>
<dbReference type="Proteomes" id="UP001165302">
    <property type="component" value="Unassembled WGS sequence"/>
</dbReference>
<dbReference type="InterPro" id="IPR013249">
    <property type="entry name" value="RNA_pol_sigma70_r4_t2"/>
</dbReference>
<evidence type="ECO:0000256" key="3">
    <source>
        <dbReference type="ARBA" id="ARBA00023082"/>
    </source>
</evidence>
<protein>
    <submittedName>
        <fullName evidence="7">Sigma-70 family RNA polymerase sigma factor</fullName>
    </submittedName>
</protein>
<name>A0ABS7Z1F8_9SPHI</name>
<keyword evidence="2" id="KW-0805">Transcription regulation</keyword>
<dbReference type="InterPro" id="IPR039425">
    <property type="entry name" value="RNA_pol_sigma-70-like"/>
</dbReference>
<evidence type="ECO:0000256" key="4">
    <source>
        <dbReference type="ARBA" id="ARBA00023163"/>
    </source>
</evidence>
<evidence type="ECO:0000256" key="1">
    <source>
        <dbReference type="ARBA" id="ARBA00010641"/>
    </source>
</evidence>
<dbReference type="Gene3D" id="1.10.1740.10">
    <property type="match status" value="1"/>
</dbReference>
<keyword evidence="8" id="KW-1185">Reference proteome</keyword>
<organism evidence="7 8">
    <name type="scientific">Sphingobacterium bovistauri</name>
    <dbReference type="NCBI Taxonomy" id="2781959"/>
    <lineage>
        <taxon>Bacteria</taxon>
        <taxon>Pseudomonadati</taxon>
        <taxon>Bacteroidota</taxon>
        <taxon>Sphingobacteriia</taxon>
        <taxon>Sphingobacteriales</taxon>
        <taxon>Sphingobacteriaceae</taxon>
        <taxon>Sphingobacterium</taxon>
    </lineage>
</organism>
<reference evidence="7" key="1">
    <citation type="submission" date="2020-10" db="EMBL/GenBank/DDBJ databases">
        <authorList>
            <person name="Lu T."/>
            <person name="Wang Q."/>
            <person name="Han X."/>
        </authorList>
    </citation>
    <scope>NUCLEOTIDE SEQUENCE</scope>
    <source>
        <strain evidence="7">WQ 366</strain>
    </source>
</reference>
<evidence type="ECO:0000313" key="7">
    <source>
        <dbReference type="EMBL" id="MCA5003995.1"/>
    </source>
</evidence>